<gene>
    <name evidence="6" type="ORF">ENI32_02770</name>
    <name evidence="7" type="ORF">SBU_000924</name>
</gene>
<dbReference type="EMBL" id="DRIE01000046">
    <property type="protein sequence ID" value="HEC56795.1"/>
    <property type="molecule type" value="Genomic_DNA"/>
</dbReference>
<feature type="domain" description="CBS" evidence="5">
    <location>
        <begin position="177"/>
        <end position="234"/>
    </location>
</feature>
<dbReference type="GO" id="GO:0006355">
    <property type="term" value="P:regulation of DNA-templated transcription"/>
    <property type="evidence" value="ECO:0007669"/>
    <property type="project" value="InterPro"/>
</dbReference>
<dbReference type="Pfam" id="PF03444">
    <property type="entry name" value="WHD_HrcA"/>
    <property type="match status" value="1"/>
</dbReference>
<dbReference type="InterPro" id="IPR051257">
    <property type="entry name" value="Diverse_CBS-Domain"/>
</dbReference>
<dbReference type="GO" id="GO:0009086">
    <property type="term" value="P:methionine biosynthetic process"/>
    <property type="evidence" value="ECO:0007669"/>
    <property type="project" value="UniProtKB-KW"/>
</dbReference>
<evidence type="ECO:0000256" key="1">
    <source>
        <dbReference type="ARBA" id="ARBA00022605"/>
    </source>
</evidence>
<evidence type="ECO:0000256" key="4">
    <source>
        <dbReference type="PROSITE-ProRule" id="PRU00703"/>
    </source>
</evidence>
<dbReference type="InterPro" id="IPR005104">
    <property type="entry name" value="WHTH_HrcA_DNA-bd"/>
</dbReference>
<dbReference type="InterPro" id="IPR000644">
    <property type="entry name" value="CBS_dom"/>
</dbReference>
<dbReference type="Pfam" id="PF00571">
    <property type="entry name" value="CBS"/>
    <property type="match status" value="2"/>
</dbReference>
<dbReference type="Proteomes" id="UP000885936">
    <property type="component" value="Unassembled WGS sequence"/>
</dbReference>
<dbReference type="PATRIC" id="fig|1839936.3.peg.932"/>
<reference evidence="7 8" key="1">
    <citation type="submission" date="2016-05" db="EMBL/GenBank/DDBJ databases">
        <title>Microbial consortia oxidize butane by reversing methanogenesis.</title>
        <authorList>
            <person name="Laso-Perez R."/>
            <person name="Richter M."/>
            <person name="Wegener G."/>
            <person name="Musat F."/>
        </authorList>
    </citation>
    <scope>NUCLEOTIDE SEQUENCE [LARGE SCALE GENOMIC DNA]</scope>
    <source>
        <strain evidence="7">BOX1</strain>
    </source>
</reference>
<comment type="caution">
    <text evidence="7">The sequence shown here is derived from an EMBL/GenBank/DDBJ whole genome shotgun (WGS) entry which is preliminary data.</text>
</comment>
<dbReference type="PANTHER" id="PTHR43080:SF2">
    <property type="entry name" value="CBS DOMAIN-CONTAINING PROTEIN"/>
    <property type="match status" value="1"/>
</dbReference>
<keyword evidence="8" id="KW-1185">Reference proteome</keyword>
<evidence type="ECO:0000259" key="5">
    <source>
        <dbReference type="PROSITE" id="PS51371"/>
    </source>
</evidence>
<dbReference type="EMBL" id="LYOR01000003">
    <property type="protein sequence ID" value="OFV66382.1"/>
    <property type="molecule type" value="Genomic_DNA"/>
</dbReference>
<feature type="domain" description="CBS" evidence="5">
    <location>
        <begin position="239"/>
        <end position="294"/>
    </location>
</feature>
<keyword evidence="3" id="KW-0486">Methionine biosynthesis</keyword>
<evidence type="ECO:0000313" key="6">
    <source>
        <dbReference type="EMBL" id="HEC56795.1"/>
    </source>
</evidence>
<evidence type="ECO:0000256" key="2">
    <source>
        <dbReference type="ARBA" id="ARBA00023122"/>
    </source>
</evidence>
<dbReference type="Gene3D" id="1.10.10.10">
    <property type="entry name" value="Winged helix-like DNA-binding domain superfamily/Winged helix DNA-binding domain"/>
    <property type="match status" value="1"/>
</dbReference>
<dbReference type="Proteomes" id="UP000185779">
    <property type="component" value="Unassembled WGS sequence"/>
</dbReference>
<dbReference type="SUPFAM" id="SSF54631">
    <property type="entry name" value="CBS-domain pair"/>
    <property type="match status" value="1"/>
</dbReference>
<dbReference type="PANTHER" id="PTHR43080">
    <property type="entry name" value="CBS DOMAIN-CONTAINING PROTEIN CBSX3, MITOCHONDRIAL"/>
    <property type="match status" value="1"/>
</dbReference>
<proteinExistence type="predicted"/>
<dbReference type="GO" id="GO:0003677">
    <property type="term" value="F:DNA binding"/>
    <property type="evidence" value="ECO:0007669"/>
    <property type="project" value="InterPro"/>
</dbReference>
<accession>A0A1F2P5V7</accession>
<organism evidence="7 8">
    <name type="scientific">Candidatus Syntropharchaeum butanivorans</name>
    <dbReference type="NCBI Taxonomy" id="1839936"/>
    <lineage>
        <taxon>Archaea</taxon>
        <taxon>Methanobacteriati</taxon>
        <taxon>Methanobacteriota</taxon>
        <taxon>Stenosarchaea group</taxon>
        <taxon>Methanomicrobia</taxon>
        <taxon>Methanosarcinales</taxon>
        <taxon>ANME-2 cluster</taxon>
        <taxon>Candidatus Syntropharchaeum</taxon>
    </lineage>
</organism>
<dbReference type="Gene3D" id="3.10.580.10">
    <property type="entry name" value="CBS-domain"/>
    <property type="match status" value="2"/>
</dbReference>
<evidence type="ECO:0000313" key="7">
    <source>
        <dbReference type="EMBL" id="OFV66382.1"/>
    </source>
</evidence>
<protein>
    <submittedName>
        <fullName evidence="7">CBS domain pair protein</fullName>
    </submittedName>
    <submittedName>
        <fullName evidence="6">CBS domain-containing protein</fullName>
    </submittedName>
</protein>
<dbReference type="SUPFAM" id="SSF46785">
    <property type="entry name" value="Winged helix' DNA-binding domain"/>
    <property type="match status" value="1"/>
</dbReference>
<evidence type="ECO:0000313" key="8">
    <source>
        <dbReference type="Proteomes" id="UP000185779"/>
    </source>
</evidence>
<dbReference type="PIRSF" id="PIRSF005063">
    <property type="entry name" value="UCP005063_CBS_MJ1232"/>
    <property type="match status" value="1"/>
</dbReference>
<keyword evidence="1" id="KW-0028">Amino-acid biosynthesis</keyword>
<dbReference type="InterPro" id="IPR046342">
    <property type="entry name" value="CBS_dom_sf"/>
</dbReference>
<dbReference type="AlphaFoldDB" id="A0A1F2P5V7"/>
<evidence type="ECO:0000256" key="3">
    <source>
        <dbReference type="ARBA" id="ARBA00023167"/>
    </source>
</evidence>
<sequence>MELTPIQKEVLTALIGIYHKKGAAVKGEEIAELIDRNPGTIRNQMQSLKVLGLVEGMPGPKGGYKATGKAYEILSVDTTEGKVHIPVKLNGELVEGVTVEEVHLKTLRNPVTCHSSLRMIGNIRIFKEGDLVEIGPTPVNKLIIYGRVIGRDDSENMLLIEIEKMITLPMMPIGEYVTSKLVFIPPNASIQEAARILVESGVQRALVMNRDRIEGIISFKDIGRAVASGKLHTRVKDLAKKEVISIESEESIYEAAKLVDKYNIGSVLVTEKGVPKGIVSRADVLKEFAVYSRA</sequence>
<dbReference type="SMART" id="SM00116">
    <property type="entry name" value="CBS"/>
    <property type="match status" value="2"/>
</dbReference>
<reference evidence="6" key="2">
    <citation type="journal article" date="2020" name="mSystems">
        <title>Genome- and Community-Level Interaction Insights into Carbon Utilization and Element Cycling Functions of Hydrothermarchaeota in Hydrothermal Sediment.</title>
        <authorList>
            <person name="Zhou Z."/>
            <person name="Liu Y."/>
            <person name="Xu W."/>
            <person name="Pan J."/>
            <person name="Luo Z.H."/>
            <person name="Li M."/>
        </authorList>
    </citation>
    <scope>NUCLEOTIDE SEQUENCE [LARGE SCALE GENOMIC DNA]</scope>
    <source>
        <strain evidence="6">HyVt-386</strain>
    </source>
</reference>
<name>A0A1F2P5V7_9EURY</name>
<keyword evidence="2 4" id="KW-0129">CBS domain</keyword>
<dbReference type="InterPro" id="IPR036388">
    <property type="entry name" value="WH-like_DNA-bd_sf"/>
</dbReference>
<dbReference type="STRING" id="1839936.SBU_000924"/>
<dbReference type="InterPro" id="IPR016436">
    <property type="entry name" value="UCP005063_CBS"/>
</dbReference>
<dbReference type="PROSITE" id="PS51371">
    <property type="entry name" value="CBS"/>
    <property type="match status" value="2"/>
</dbReference>
<dbReference type="InterPro" id="IPR036390">
    <property type="entry name" value="WH_DNA-bd_sf"/>
</dbReference>